<evidence type="ECO:0000313" key="6">
    <source>
        <dbReference type="EMBL" id="AUX46662.1"/>
    </source>
</evidence>
<protein>
    <submittedName>
        <fullName evidence="6">HIT family hydrolase</fullName>
    </submittedName>
</protein>
<evidence type="ECO:0000313" key="7">
    <source>
        <dbReference type="Proteomes" id="UP000238348"/>
    </source>
</evidence>
<keyword evidence="1" id="KW-0547">Nucleotide-binding</keyword>
<feature type="active site" description="Tele-AMP-histidine intermediate" evidence="2">
    <location>
        <position position="123"/>
    </location>
</feature>
<dbReference type="CDD" id="cd01275">
    <property type="entry name" value="FHIT"/>
    <property type="match status" value="1"/>
</dbReference>
<dbReference type="EMBL" id="CP012673">
    <property type="protein sequence ID" value="AUX46662.1"/>
    <property type="molecule type" value="Genomic_DNA"/>
</dbReference>
<dbReference type="InterPro" id="IPR039383">
    <property type="entry name" value="FHIT"/>
</dbReference>
<organism evidence="6 7">
    <name type="scientific">Sorangium cellulosum</name>
    <name type="common">Polyangium cellulosum</name>
    <dbReference type="NCBI Taxonomy" id="56"/>
    <lineage>
        <taxon>Bacteria</taxon>
        <taxon>Pseudomonadati</taxon>
        <taxon>Myxococcota</taxon>
        <taxon>Polyangia</taxon>
        <taxon>Polyangiales</taxon>
        <taxon>Polyangiaceae</taxon>
        <taxon>Sorangium</taxon>
    </lineage>
</organism>
<dbReference type="Gene3D" id="3.30.428.10">
    <property type="entry name" value="HIT-like"/>
    <property type="match status" value="1"/>
</dbReference>
<keyword evidence="6" id="KW-0378">Hydrolase</keyword>
<feature type="domain" description="HIT" evidence="5">
    <location>
        <begin position="24"/>
        <end position="136"/>
    </location>
</feature>
<dbReference type="GO" id="GO:0016787">
    <property type="term" value="F:hydrolase activity"/>
    <property type="evidence" value="ECO:0007669"/>
    <property type="project" value="UniProtKB-KW"/>
</dbReference>
<dbReference type="PANTHER" id="PTHR42997:SF1">
    <property type="entry name" value="AP-4-A PHOSPHORYLASE"/>
    <property type="match status" value="1"/>
</dbReference>
<feature type="short sequence motif" description="Histidine triad motif" evidence="4">
    <location>
        <begin position="121"/>
        <end position="125"/>
    </location>
</feature>
<evidence type="ECO:0000256" key="1">
    <source>
        <dbReference type="ARBA" id="ARBA00022741"/>
    </source>
</evidence>
<evidence type="ECO:0000259" key="5">
    <source>
        <dbReference type="PROSITE" id="PS51084"/>
    </source>
</evidence>
<dbReference type="SUPFAM" id="SSF54197">
    <property type="entry name" value="HIT-like"/>
    <property type="match status" value="1"/>
</dbReference>
<feature type="binding site" evidence="3">
    <location>
        <position position="53"/>
    </location>
    <ligand>
        <name>substrate</name>
    </ligand>
</feature>
<dbReference type="InterPro" id="IPR011146">
    <property type="entry name" value="HIT-like"/>
</dbReference>
<dbReference type="AlphaFoldDB" id="A0A2L0F541"/>
<dbReference type="InterPro" id="IPR036265">
    <property type="entry name" value="HIT-like_sf"/>
</dbReference>
<feature type="binding site" evidence="3">
    <location>
        <position position="125"/>
    </location>
    <ligand>
        <name>substrate</name>
    </ligand>
</feature>
<dbReference type="OrthoDB" id="9784774at2"/>
<accession>A0A2L0F541</accession>
<evidence type="ECO:0000256" key="3">
    <source>
        <dbReference type="PIRSR" id="PIRSR639383-2"/>
    </source>
</evidence>
<evidence type="ECO:0000256" key="2">
    <source>
        <dbReference type="PIRSR" id="PIRSR639383-1"/>
    </source>
</evidence>
<name>A0A2L0F541_SORCE</name>
<sequence length="184" mass="19977">MGNPLWAPWRIEYILAPKGHADCIFCGIPRASEQDQRSRFVVASTRRAFVMLNRYPFASGHLLIVPHAHVASLDALDPADHEALFRLVRESTTRLRAALKCEAMNIGINLGTAAGAGIAEHLHVHIVPRWSGDTNFMPVLADVRVVPQALEATRDHLLGYFADLPAASIDGDIGPASAVRGEAT</sequence>
<evidence type="ECO:0000256" key="4">
    <source>
        <dbReference type="PROSITE-ProRule" id="PRU00464"/>
    </source>
</evidence>
<dbReference type="RefSeq" id="WP_104984812.1">
    <property type="nucleotide sequence ID" value="NZ_CP012673.1"/>
</dbReference>
<reference evidence="6 7" key="1">
    <citation type="submission" date="2015-09" db="EMBL/GenBank/DDBJ databases">
        <title>Sorangium comparison.</title>
        <authorList>
            <person name="Zaburannyi N."/>
            <person name="Bunk B."/>
            <person name="Overmann J."/>
            <person name="Mueller R."/>
        </authorList>
    </citation>
    <scope>NUCLEOTIDE SEQUENCE [LARGE SCALE GENOMIC DNA]</scope>
    <source>
        <strain evidence="6 7">So ce26</strain>
    </source>
</reference>
<dbReference type="InterPro" id="IPR052908">
    <property type="entry name" value="AP-4-A_phosphorylase"/>
</dbReference>
<dbReference type="PANTHER" id="PTHR42997">
    <property type="entry name" value="HIT FAMILY HYDROLASE"/>
    <property type="match status" value="1"/>
</dbReference>
<dbReference type="PROSITE" id="PS51084">
    <property type="entry name" value="HIT_2"/>
    <property type="match status" value="1"/>
</dbReference>
<proteinExistence type="predicted"/>
<gene>
    <name evidence="6" type="ORF">SOCE26_081690</name>
</gene>
<dbReference type="Pfam" id="PF01230">
    <property type="entry name" value="HIT"/>
    <property type="match status" value="1"/>
</dbReference>
<dbReference type="Proteomes" id="UP000238348">
    <property type="component" value="Chromosome"/>
</dbReference>
<dbReference type="GO" id="GO:0000166">
    <property type="term" value="F:nucleotide binding"/>
    <property type="evidence" value="ECO:0007669"/>
    <property type="project" value="UniProtKB-KW"/>
</dbReference>